<dbReference type="InterPro" id="IPR003509">
    <property type="entry name" value="UPF0102_YraN-like"/>
</dbReference>
<proteinExistence type="predicted"/>
<accession>A0A382W9S5</accession>
<dbReference type="EMBL" id="UINC01158090">
    <property type="protein sequence ID" value="SVD55439.1"/>
    <property type="molecule type" value="Genomic_DNA"/>
</dbReference>
<dbReference type="InterPro" id="IPR011856">
    <property type="entry name" value="tRNA_endonuc-like_dom_sf"/>
</dbReference>
<name>A0A382W9S5_9ZZZZ</name>
<organism evidence="1">
    <name type="scientific">marine metagenome</name>
    <dbReference type="NCBI Taxonomy" id="408172"/>
    <lineage>
        <taxon>unclassified sequences</taxon>
        <taxon>metagenomes</taxon>
        <taxon>ecological metagenomes</taxon>
    </lineage>
</organism>
<feature type="non-terminal residue" evidence="1">
    <location>
        <position position="1"/>
    </location>
</feature>
<evidence type="ECO:0000313" key="1">
    <source>
        <dbReference type="EMBL" id="SVD55439.1"/>
    </source>
</evidence>
<gene>
    <name evidence="1" type="ORF">METZ01_LOCUS408293</name>
</gene>
<protein>
    <submittedName>
        <fullName evidence="1">Uncharacterized protein</fullName>
    </submittedName>
</protein>
<feature type="non-terminal residue" evidence="1">
    <location>
        <position position="44"/>
    </location>
</feature>
<sequence length="44" mass="4927">VFVEVKTRTEGGWTRPAAAVDQRKRGLLGQAAKEYLRRLGNPET</sequence>
<reference evidence="1" key="1">
    <citation type="submission" date="2018-05" db="EMBL/GenBank/DDBJ databases">
        <authorList>
            <person name="Lanie J.A."/>
            <person name="Ng W.-L."/>
            <person name="Kazmierczak K.M."/>
            <person name="Andrzejewski T.M."/>
            <person name="Davidsen T.M."/>
            <person name="Wayne K.J."/>
            <person name="Tettelin H."/>
            <person name="Glass J.I."/>
            <person name="Rusch D."/>
            <person name="Podicherti R."/>
            <person name="Tsui H.-C.T."/>
            <person name="Winkler M.E."/>
        </authorList>
    </citation>
    <scope>NUCLEOTIDE SEQUENCE</scope>
</reference>
<dbReference type="Gene3D" id="3.40.1350.10">
    <property type="match status" value="1"/>
</dbReference>
<dbReference type="AlphaFoldDB" id="A0A382W9S5"/>
<dbReference type="GO" id="GO:0003676">
    <property type="term" value="F:nucleic acid binding"/>
    <property type="evidence" value="ECO:0007669"/>
    <property type="project" value="InterPro"/>
</dbReference>
<dbReference type="Pfam" id="PF02021">
    <property type="entry name" value="UPF0102"/>
    <property type="match status" value="1"/>
</dbReference>